<feature type="transmembrane region" description="Helical" evidence="1">
    <location>
        <begin position="110"/>
        <end position="129"/>
    </location>
</feature>
<dbReference type="EMBL" id="LPUX01000055">
    <property type="protein sequence ID" value="OAP40129.1"/>
    <property type="molecule type" value="Genomic_DNA"/>
</dbReference>
<keyword evidence="1" id="KW-0812">Transmembrane</keyword>
<dbReference type="AlphaFoldDB" id="A0A178XXV0"/>
<evidence type="ECO:0000256" key="1">
    <source>
        <dbReference type="SAM" id="Phobius"/>
    </source>
</evidence>
<accession>A0A178XXV0</accession>
<comment type="caution">
    <text evidence="3">The sequence shown here is derived from an EMBL/GenBank/DDBJ whole genome shotgun (WGS) entry which is preliminary data.</text>
</comment>
<organism evidence="3 4">
    <name type="scientific">Sinorhizobium glycinis</name>
    <dbReference type="NCBI Taxonomy" id="1472378"/>
    <lineage>
        <taxon>Bacteria</taxon>
        <taxon>Pseudomonadati</taxon>
        <taxon>Pseudomonadota</taxon>
        <taxon>Alphaproteobacteria</taxon>
        <taxon>Hyphomicrobiales</taxon>
        <taxon>Rhizobiaceae</taxon>
        <taxon>Sinorhizobium/Ensifer group</taxon>
        <taxon>Sinorhizobium</taxon>
    </lineage>
</organism>
<feature type="transmembrane region" description="Helical" evidence="1">
    <location>
        <begin position="9"/>
        <end position="37"/>
    </location>
</feature>
<dbReference type="STRING" id="1472378.AU381_09755"/>
<keyword evidence="1" id="KW-0472">Membrane</keyword>
<gene>
    <name evidence="3" type="ORF">AU381_09755</name>
</gene>
<feature type="transmembrane region" description="Helical" evidence="1">
    <location>
        <begin position="43"/>
        <end position="63"/>
    </location>
</feature>
<dbReference type="Pfam" id="PF14342">
    <property type="entry name" value="DUF4396"/>
    <property type="match status" value="1"/>
</dbReference>
<evidence type="ECO:0000313" key="3">
    <source>
        <dbReference type="EMBL" id="OAP40129.1"/>
    </source>
</evidence>
<keyword evidence="4" id="KW-1185">Reference proteome</keyword>
<proteinExistence type="predicted"/>
<evidence type="ECO:0000313" key="4">
    <source>
        <dbReference type="Proteomes" id="UP000094025"/>
    </source>
</evidence>
<dbReference type="Proteomes" id="UP000094025">
    <property type="component" value="Unassembled WGS sequence"/>
</dbReference>
<dbReference type="InterPro" id="IPR025509">
    <property type="entry name" value="DUF4396"/>
</dbReference>
<name>A0A178XXV0_9HYPH</name>
<evidence type="ECO:0000259" key="2">
    <source>
        <dbReference type="Pfam" id="PF14342"/>
    </source>
</evidence>
<sequence length="149" mass="15575">MPPAPLNRLAFSATVHCLTGCAIGEVLGMVIGTAFGWGNGETIVLAVLLAFLFGYGLTMFPLLRAGLPFATVFKLALASDTASITIMEVVDNAMMLAIPGAMDSGLGSALFWISLTVSLLVAGAAAYPVNRWLIGRGMGHAVIHAHHRH</sequence>
<keyword evidence="1" id="KW-1133">Transmembrane helix</keyword>
<reference evidence="3 4" key="1">
    <citation type="journal article" date="2016" name="Int. J. Syst. Evol. Microbiol.">
        <title>Ensifer glycinis sp. nov., an novel rhizobial species associated with Glycine spp.</title>
        <authorList>
            <person name="Yan H."/>
            <person name="Yan J."/>
            <person name="Sui X.H."/>
            <person name="Wang E.T."/>
            <person name="Chen W.X."/>
            <person name="Zhang X.X."/>
            <person name="Chen W.F."/>
        </authorList>
    </citation>
    <scope>NUCLEOTIDE SEQUENCE [LARGE SCALE GENOMIC DNA]</scope>
    <source>
        <strain evidence="3 4">CCBAU 23380</strain>
    </source>
</reference>
<protein>
    <recommendedName>
        <fullName evidence="2">DUF4396 domain-containing protein</fullName>
    </recommendedName>
</protein>
<feature type="domain" description="DUF4396" evidence="2">
    <location>
        <begin position="9"/>
        <end position="139"/>
    </location>
</feature>